<evidence type="ECO:0000313" key="7">
    <source>
        <dbReference type="WBParaSite" id="TMUE_2000009280.1"/>
    </source>
</evidence>
<dbReference type="STRING" id="70415.A0A5S6QPW6"/>
<feature type="transmembrane region" description="Helical" evidence="5">
    <location>
        <begin position="74"/>
        <end position="99"/>
    </location>
</feature>
<dbReference type="InterPro" id="IPR018499">
    <property type="entry name" value="Tetraspanin/Peripherin"/>
</dbReference>
<evidence type="ECO:0000256" key="2">
    <source>
        <dbReference type="ARBA" id="ARBA00022692"/>
    </source>
</evidence>
<feature type="transmembrane region" description="Helical" evidence="5">
    <location>
        <begin position="44"/>
        <end position="67"/>
    </location>
</feature>
<evidence type="ECO:0000256" key="5">
    <source>
        <dbReference type="SAM" id="Phobius"/>
    </source>
</evidence>
<keyword evidence="6" id="KW-1185">Reference proteome</keyword>
<protein>
    <submittedName>
        <fullName evidence="7">Tetraspanin</fullName>
    </submittedName>
</protein>
<reference evidence="7" key="1">
    <citation type="submission" date="2019-12" db="UniProtKB">
        <authorList>
            <consortium name="WormBaseParasite"/>
        </authorList>
    </citation>
    <scope>IDENTIFICATION</scope>
</reference>
<evidence type="ECO:0000256" key="4">
    <source>
        <dbReference type="ARBA" id="ARBA00023136"/>
    </source>
</evidence>
<name>A0A5S6QPW6_TRIMR</name>
<dbReference type="GO" id="GO:0016020">
    <property type="term" value="C:membrane"/>
    <property type="evidence" value="ECO:0007669"/>
    <property type="project" value="UniProtKB-SubCell"/>
</dbReference>
<dbReference type="Pfam" id="PF00335">
    <property type="entry name" value="Tetraspanin"/>
    <property type="match status" value="1"/>
</dbReference>
<feature type="transmembrane region" description="Helical" evidence="5">
    <location>
        <begin position="12"/>
        <end position="32"/>
    </location>
</feature>
<keyword evidence="2 5" id="KW-0812">Transmembrane</keyword>
<evidence type="ECO:0000313" key="6">
    <source>
        <dbReference type="Proteomes" id="UP000046395"/>
    </source>
</evidence>
<keyword evidence="4 5" id="KW-0472">Membrane</keyword>
<dbReference type="WBParaSite" id="TMUE_2000009280.1">
    <property type="protein sequence ID" value="TMUE_2000009280.1"/>
    <property type="gene ID" value="WBGene00287200"/>
</dbReference>
<dbReference type="PRINTS" id="PR00259">
    <property type="entry name" value="TMFOUR"/>
</dbReference>
<feature type="transmembrane region" description="Helical" evidence="5">
    <location>
        <begin position="165"/>
        <end position="185"/>
    </location>
</feature>
<dbReference type="Proteomes" id="UP000046395">
    <property type="component" value="Unassembled WGS sequence"/>
</dbReference>
<evidence type="ECO:0000256" key="3">
    <source>
        <dbReference type="ARBA" id="ARBA00022989"/>
    </source>
</evidence>
<dbReference type="AlphaFoldDB" id="A0A5S6QPW6"/>
<keyword evidence="3 5" id="KW-1133">Transmembrane helix</keyword>
<proteinExistence type="predicted"/>
<accession>A0A5S6QPW6</accession>
<comment type="subcellular location">
    <subcellularLocation>
        <location evidence="1">Membrane</location>
        <topology evidence="1">Multi-pass membrane protein</topology>
    </subcellularLocation>
</comment>
<organism evidence="6 7">
    <name type="scientific">Trichuris muris</name>
    <name type="common">Mouse whipworm</name>
    <dbReference type="NCBI Taxonomy" id="70415"/>
    <lineage>
        <taxon>Eukaryota</taxon>
        <taxon>Metazoa</taxon>
        <taxon>Ecdysozoa</taxon>
        <taxon>Nematoda</taxon>
        <taxon>Enoplea</taxon>
        <taxon>Dorylaimia</taxon>
        <taxon>Trichinellida</taxon>
        <taxon>Trichuridae</taxon>
        <taxon>Trichuris</taxon>
    </lineage>
</organism>
<evidence type="ECO:0000256" key="1">
    <source>
        <dbReference type="ARBA" id="ARBA00004141"/>
    </source>
</evidence>
<sequence length="223" mass="24743">MCGGFYCLKNALIALNSFYLVVGCILITLGAYVNAASVVPSLSIGGGIVTVGVFLLLVAFLGLYGAVKQHQVSLFFYMLLLFLIFIIQFFIAIACLAVNDEQVHNAIRMGWLSSSNETLCYAQKQFNCCGFDSANPLVPCDSWNCTDKVRCWDAMRNAVQSSMQSTGGVGLLFSFTEICGVWFALRYRNMQLIRLFFYGSFFQLNLGDSYFLPPTVVVHMLVK</sequence>